<comment type="caution">
    <text evidence="2">The sequence shown here is derived from an EMBL/GenBank/DDBJ whole genome shotgun (WGS) entry which is preliminary data.</text>
</comment>
<dbReference type="Gene3D" id="3.40.50.150">
    <property type="entry name" value="Vaccinia Virus protein VP39"/>
    <property type="match status" value="1"/>
</dbReference>
<dbReference type="AlphaFoldDB" id="A0AAW1QPI1"/>
<accession>A0AAW1QPI1</accession>
<evidence type="ECO:0000256" key="1">
    <source>
        <dbReference type="SAM" id="Phobius"/>
    </source>
</evidence>
<proteinExistence type="predicted"/>
<dbReference type="Proteomes" id="UP001489004">
    <property type="component" value="Unassembled WGS sequence"/>
</dbReference>
<organism evidence="2 3">
    <name type="scientific">[Myrmecia] bisecta</name>
    <dbReference type="NCBI Taxonomy" id="41462"/>
    <lineage>
        <taxon>Eukaryota</taxon>
        <taxon>Viridiplantae</taxon>
        <taxon>Chlorophyta</taxon>
        <taxon>core chlorophytes</taxon>
        <taxon>Trebouxiophyceae</taxon>
        <taxon>Trebouxiales</taxon>
        <taxon>Trebouxiaceae</taxon>
        <taxon>Myrmecia</taxon>
    </lineage>
</organism>
<keyword evidence="1" id="KW-0472">Membrane</keyword>
<feature type="transmembrane region" description="Helical" evidence="1">
    <location>
        <begin position="49"/>
        <end position="71"/>
    </location>
</feature>
<keyword evidence="1" id="KW-1133">Transmembrane helix</keyword>
<evidence type="ECO:0000313" key="2">
    <source>
        <dbReference type="EMBL" id="KAK9823436.1"/>
    </source>
</evidence>
<dbReference type="EMBL" id="JALJOR010000002">
    <property type="protein sequence ID" value="KAK9823436.1"/>
    <property type="molecule type" value="Genomic_DNA"/>
</dbReference>
<sequence>MYLKLTLLENWTKVAKKAMPPSVQLVHGTKAQPRSGKGLAEAGQRIRRLAAWTVAAGLGCFLVHLALRLLIAGPGRTPMCQPAPPGFNTVFCGRDLMAVVGNETRSLGWKRDGKGARRVLVLGLGGGAIPHLLTAADSFDVVLMDAFKGADPSAPMQSAAAASDVYTLLRGGGLYAINVFTVGNDGHVEGALDTLEGVFGQGNVGSEVVMRGGDAASVLVYGRKPSVKGL</sequence>
<name>A0AAW1QPI1_9CHLO</name>
<evidence type="ECO:0000313" key="3">
    <source>
        <dbReference type="Proteomes" id="UP001489004"/>
    </source>
</evidence>
<evidence type="ECO:0008006" key="4">
    <source>
        <dbReference type="Google" id="ProtNLM"/>
    </source>
</evidence>
<keyword evidence="3" id="KW-1185">Reference proteome</keyword>
<dbReference type="SUPFAM" id="SSF53335">
    <property type="entry name" value="S-adenosyl-L-methionine-dependent methyltransferases"/>
    <property type="match status" value="1"/>
</dbReference>
<keyword evidence="1" id="KW-0812">Transmembrane</keyword>
<gene>
    <name evidence="2" type="ORF">WJX72_002724</name>
</gene>
<protein>
    <recommendedName>
        <fullName evidence="4">Methyltransferase type 11 domain-containing protein</fullName>
    </recommendedName>
</protein>
<dbReference type="InterPro" id="IPR029063">
    <property type="entry name" value="SAM-dependent_MTases_sf"/>
</dbReference>
<reference evidence="2 3" key="1">
    <citation type="journal article" date="2024" name="Nat. Commun.">
        <title>Phylogenomics reveals the evolutionary origins of lichenization in chlorophyte algae.</title>
        <authorList>
            <person name="Puginier C."/>
            <person name="Libourel C."/>
            <person name="Otte J."/>
            <person name="Skaloud P."/>
            <person name="Haon M."/>
            <person name="Grisel S."/>
            <person name="Petersen M."/>
            <person name="Berrin J.G."/>
            <person name="Delaux P.M."/>
            <person name="Dal Grande F."/>
            <person name="Keller J."/>
        </authorList>
    </citation>
    <scope>NUCLEOTIDE SEQUENCE [LARGE SCALE GENOMIC DNA]</scope>
    <source>
        <strain evidence="2 3">SAG 2043</strain>
    </source>
</reference>